<feature type="repeat" description="WD" evidence="3">
    <location>
        <begin position="269"/>
        <end position="304"/>
    </location>
</feature>
<keyword evidence="5" id="KW-1185">Reference proteome</keyword>
<evidence type="ECO:0000256" key="3">
    <source>
        <dbReference type="PROSITE-ProRule" id="PRU00221"/>
    </source>
</evidence>
<evidence type="ECO:0000256" key="1">
    <source>
        <dbReference type="ARBA" id="ARBA00022574"/>
    </source>
</evidence>
<dbReference type="Gene3D" id="2.130.10.10">
    <property type="entry name" value="YVTN repeat-like/Quinoprotein amine dehydrogenase"/>
    <property type="match status" value="2"/>
</dbReference>
<evidence type="ECO:0000313" key="5">
    <source>
        <dbReference type="Proteomes" id="UP001558652"/>
    </source>
</evidence>
<evidence type="ECO:0000256" key="2">
    <source>
        <dbReference type="ARBA" id="ARBA00022737"/>
    </source>
</evidence>
<dbReference type="EMBL" id="JBFDAA010000015">
    <property type="protein sequence ID" value="KAL1117595.1"/>
    <property type="molecule type" value="Genomic_DNA"/>
</dbReference>
<evidence type="ECO:0000313" key="4">
    <source>
        <dbReference type="EMBL" id="KAL1117595.1"/>
    </source>
</evidence>
<dbReference type="PANTHER" id="PTHR19848">
    <property type="entry name" value="WD40 REPEAT PROTEIN"/>
    <property type="match status" value="1"/>
</dbReference>
<dbReference type="PROSITE" id="PS50294">
    <property type="entry name" value="WD_REPEATS_REGION"/>
    <property type="match status" value="2"/>
</dbReference>
<feature type="repeat" description="WD" evidence="3">
    <location>
        <begin position="79"/>
        <end position="119"/>
    </location>
</feature>
<sequence>CCHTALCFRVNSKFIYLVFKYKLFFQKAQKGPLQCSYYVQGHSTAVLALHATDEILFTASRDKNVVMWDLNELKEVQVFGDHPNNVVAVKYDPINMLMFSASASYVKVWDIKSSKCVRVLSSTGVCISGSSQLGNTGTSMTDIAINNYNYPKHCYLYTAHGDKVGIWDLRRFSTTGKLLGGHQAAVMCIALARSDSHDVVVTGSKDHYIKVFDVFNTSASNFPRVTLEPPHYDGIQCLAIAGNTLFSGSRDCIIKKWNLDSNDLVTSITGAHKDWVTGLTFVPGQPFLISGCRDGSIKLWSTETCLQLGEMKAHNSSINAIATNNSFVFTASR</sequence>
<dbReference type="CDD" id="cd00200">
    <property type="entry name" value="WD40"/>
    <property type="match status" value="1"/>
</dbReference>
<dbReference type="InterPro" id="IPR015943">
    <property type="entry name" value="WD40/YVTN_repeat-like_dom_sf"/>
</dbReference>
<protein>
    <submittedName>
        <fullName evidence="4">Uncharacterized protein</fullName>
    </submittedName>
</protein>
<proteinExistence type="predicted"/>
<keyword evidence="2" id="KW-0677">Repeat</keyword>
<dbReference type="InterPro" id="IPR020472">
    <property type="entry name" value="WD40_PAC1"/>
</dbReference>
<feature type="non-terminal residue" evidence="4">
    <location>
        <position position="1"/>
    </location>
</feature>
<organism evidence="4 5">
    <name type="scientific">Ranatra chinensis</name>
    <dbReference type="NCBI Taxonomy" id="642074"/>
    <lineage>
        <taxon>Eukaryota</taxon>
        <taxon>Metazoa</taxon>
        <taxon>Ecdysozoa</taxon>
        <taxon>Arthropoda</taxon>
        <taxon>Hexapoda</taxon>
        <taxon>Insecta</taxon>
        <taxon>Pterygota</taxon>
        <taxon>Neoptera</taxon>
        <taxon>Paraneoptera</taxon>
        <taxon>Hemiptera</taxon>
        <taxon>Heteroptera</taxon>
        <taxon>Panheteroptera</taxon>
        <taxon>Nepomorpha</taxon>
        <taxon>Nepidae</taxon>
        <taxon>Ranatrinae</taxon>
        <taxon>Ranatra</taxon>
    </lineage>
</organism>
<dbReference type="InterPro" id="IPR019775">
    <property type="entry name" value="WD40_repeat_CS"/>
</dbReference>
<gene>
    <name evidence="4" type="ORF">AAG570_003910</name>
</gene>
<dbReference type="Proteomes" id="UP001558652">
    <property type="component" value="Unassembled WGS sequence"/>
</dbReference>
<dbReference type="SUPFAM" id="SSF50978">
    <property type="entry name" value="WD40 repeat-like"/>
    <property type="match status" value="1"/>
</dbReference>
<name>A0ABD0Y4J4_9HEMI</name>
<dbReference type="InterPro" id="IPR001680">
    <property type="entry name" value="WD40_rpt"/>
</dbReference>
<dbReference type="AlphaFoldDB" id="A0ABD0Y4J4"/>
<dbReference type="PROSITE" id="PS00678">
    <property type="entry name" value="WD_REPEATS_1"/>
    <property type="match status" value="1"/>
</dbReference>
<reference evidence="4 5" key="1">
    <citation type="submission" date="2024-07" db="EMBL/GenBank/DDBJ databases">
        <title>Chromosome-level genome assembly of the water stick insect Ranatra chinensis (Heteroptera: Nepidae).</title>
        <authorList>
            <person name="Liu X."/>
        </authorList>
    </citation>
    <scope>NUCLEOTIDE SEQUENCE [LARGE SCALE GENOMIC DNA]</scope>
    <source>
        <strain evidence="4">Cailab_2021Rc</strain>
        <tissue evidence="4">Muscle</tissue>
    </source>
</reference>
<feature type="repeat" description="WD" evidence="3">
    <location>
        <begin position="39"/>
        <end position="78"/>
    </location>
</feature>
<feature type="repeat" description="WD" evidence="3">
    <location>
        <begin position="179"/>
        <end position="214"/>
    </location>
</feature>
<dbReference type="Pfam" id="PF00400">
    <property type="entry name" value="WD40"/>
    <property type="match status" value="5"/>
</dbReference>
<dbReference type="InterPro" id="IPR036322">
    <property type="entry name" value="WD40_repeat_dom_sf"/>
</dbReference>
<comment type="caution">
    <text evidence="4">The sequence shown here is derived from an EMBL/GenBank/DDBJ whole genome shotgun (WGS) entry which is preliminary data.</text>
</comment>
<keyword evidence="1 3" id="KW-0853">WD repeat</keyword>
<dbReference type="PRINTS" id="PR00320">
    <property type="entry name" value="GPROTEINBRPT"/>
</dbReference>
<accession>A0ABD0Y4J4</accession>
<dbReference type="PANTHER" id="PTHR19848:SF8">
    <property type="entry name" value="F-BOX AND WD REPEAT DOMAIN CONTAINING 7"/>
    <property type="match status" value="1"/>
</dbReference>
<dbReference type="PROSITE" id="PS50082">
    <property type="entry name" value="WD_REPEATS_2"/>
    <property type="match status" value="4"/>
</dbReference>
<dbReference type="SMART" id="SM00320">
    <property type="entry name" value="WD40"/>
    <property type="match status" value="6"/>
</dbReference>